<evidence type="ECO:0000313" key="3">
    <source>
        <dbReference type="EMBL" id="KKQ81647.1"/>
    </source>
</evidence>
<keyword evidence="2" id="KW-0472">Membrane</keyword>
<feature type="transmembrane region" description="Helical" evidence="2">
    <location>
        <begin position="43"/>
        <end position="62"/>
    </location>
</feature>
<proteinExistence type="predicted"/>
<dbReference type="EMBL" id="LBVJ01000057">
    <property type="protein sequence ID" value="KKQ81647.1"/>
    <property type="molecule type" value="Genomic_DNA"/>
</dbReference>
<feature type="compositionally biased region" description="Acidic residues" evidence="1">
    <location>
        <begin position="14"/>
        <end position="28"/>
    </location>
</feature>
<reference evidence="3 4" key="1">
    <citation type="journal article" date="2015" name="Nature">
        <title>rRNA introns, odd ribosomes, and small enigmatic genomes across a large radiation of phyla.</title>
        <authorList>
            <person name="Brown C.T."/>
            <person name="Hug L.A."/>
            <person name="Thomas B.C."/>
            <person name="Sharon I."/>
            <person name="Castelle C.J."/>
            <person name="Singh A."/>
            <person name="Wilkins M.J."/>
            <person name="Williams K.H."/>
            <person name="Banfield J.F."/>
        </authorList>
    </citation>
    <scope>NUCLEOTIDE SEQUENCE [LARGE SCALE GENOMIC DNA]</scope>
</reference>
<dbReference type="Proteomes" id="UP000034710">
    <property type="component" value="Unassembled WGS sequence"/>
</dbReference>
<feature type="transmembrane region" description="Helical" evidence="2">
    <location>
        <begin position="71"/>
        <end position="89"/>
    </location>
</feature>
<evidence type="ECO:0000313" key="4">
    <source>
        <dbReference type="Proteomes" id="UP000034710"/>
    </source>
</evidence>
<keyword evidence="2" id="KW-1133">Transmembrane helix</keyword>
<dbReference type="AlphaFoldDB" id="A0A0G0KSC9"/>
<feature type="region of interest" description="Disordered" evidence="1">
    <location>
        <begin position="14"/>
        <end position="38"/>
    </location>
</feature>
<protein>
    <submittedName>
        <fullName evidence="3">Uncharacterized protein</fullName>
    </submittedName>
</protein>
<keyword evidence="2" id="KW-0812">Transmembrane</keyword>
<name>A0A0G0KSC9_9BACT</name>
<comment type="caution">
    <text evidence="3">The sequence shown here is derived from an EMBL/GenBank/DDBJ whole genome shotgun (WGS) entry which is preliminary data.</text>
</comment>
<gene>
    <name evidence="3" type="ORF">UT06_C0057G0004</name>
</gene>
<accession>A0A0G0KSC9</accession>
<evidence type="ECO:0000256" key="1">
    <source>
        <dbReference type="SAM" id="MobiDB-lite"/>
    </source>
</evidence>
<sequence length="216" mass="24111">MLILQLMADEEKDFVNEEKEEESEEKMEEVETGKTEKGSSNNFTGIVSVIFKILVFPFKLLFKFFTKYPKVFLVVILILAAIGGTIYIARTKPELLGISTEQDVMESQKDVDILLSEVGKLIRLPQDENPTVATVTDADTLKSQPFFAEAQNGDKVLIYANSKKIYLYRPSEKKIIEASIINISPKTDTEDITGSPVDLTQTPQVTTVAVTPTRSP</sequence>
<evidence type="ECO:0000256" key="2">
    <source>
        <dbReference type="SAM" id="Phobius"/>
    </source>
</evidence>
<organism evidence="3 4">
    <name type="scientific">Candidatus Woesebacteria bacterium GW2011_GWA1_38_8</name>
    <dbReference type="NCBI Taxonomy" id="1618547"/>
    <lineage>
        <taxon>Bacteria</taxon>
        <taxon>Candidatus Woeseibacteriota</taxon>
    </lineage>
</organism>